<protein>
    <submittedName>
        <fullName evidence="2">Uncharacterized protein</fullName>
    </submittedName>
</protein>
<organism evidence="2 3">
    <name type="scientific">Letharia lupina</name>
    <dbReference type="NCBI Taxonomy" id="560253"/>
    <lineage>
        <taxon>Eukaryota</taxon>
        <taxon>Fungi</taxon>
        <taxon>Dikarya</taxon>
        <taxon>Ascomycota</taxon>
        <taxon>Pezizomycotina</taxon>
        <taxon>Lecanoromycetes</taxon>
        <taxon>OSLEUM clade</taxon>
        <taxon>Lecanoromycetidae</taxon>
        <taxon>Lecanorales</taxon>
        <taxon>Lecanorineae</taxon>
        <taxon>Parmeliaceae</taxon>
        <taxon>Letharia</taxon>
    </lineage>
</organism>
<dbReference type="Proteomes" id="UP000593566">
    <property type="component" value="Unassembled WGS sequence"/>
</dbReference>
<sequence length="66" mass="6871">MTDVNARGGYNGDALLAASVSGHLQTTPAQLREPWGENDAADAPELEALEEEALEEESAGASSEID</sequence>
<dbReference type="GeneID" id="59331265"/>
<gene>
    <name evidence="2" type="ORF">HO133_002853</name>
</gene>
<proteinExistence type="predicted"/>
<evidence type="ECO:0000313" key="2">
    <source>
        <dbReference type="EMBL" id="KAF6220421.1"/>
    </source>
</evidence>
<dbReference type="AlphaFoldDB" id="A0A8H6CBZ9"/>
<accession>A0A8H6CBZ9</accession>
<feature type="region of interest" description="Disordered" evidence="1">
    <location>
        <begin position="25"/>
        <end position="66"/>
    </location>
</feature>
<evidence type="ECO:0000256" key="1">
    <source>
        <dbReference type="SAM" id="MobiDB-lite"/>
    </source>
</evidence>
<name>A0A8H6CBZ9_9LECA</name>
<evidence type="ECO:0000313" key="3">
    <source>
        <dbReference type="Proteomes" id="UP000593566"/>
    </source>
</evidence>
<comment type="caution">
    <text evidence="2">The sequence shown here is derived from an EMBL/GenBank/DDBJ whole genome shotgun (WGS) entry which is preliminary data.</text>
</comment>
<dbReference type="RefSeq" id="XP_037149856.1">
    <property type="nucleotide sequence ID" value="XM_037293778.1"/>
</dbReference>
<keyword evidence="3" id="KW-1185">Reference proteome</keyword>
<feature type="compositionally biased region" description="Acidic residues" evidence="1">
    <location>
        <begin position="39"/>
        <end position="58"/>
    </location>
</feature>
<dbReference type="EMBL" id="JACCJB010000016">
    <property type="protein sequence ID" value="KAF6220421.1"/>
    <property type="molecule type" value="Genomic_DNA"/>
</dbReference>
<reference evidence="2 3" key="1">
    <citation type="journal article" date="2020" name="Genomics">
        <title>Complete, high-quality genomes from long-read metagenomic sequencing of two wolf lichen thalli reveals enigmatic genome architecture.</title>
        <authorList>
            <person name="McKenzie S.K."/>
            <person name="Walston R.F."/>
            <person name="Allen J.L."/>
        </authorList>
    </citation>
    <scope>NUCLEOTIDE SEQUENCE [LARGE SCALE GENOMIC DNA]</scope>
    <source>
        <strain evidence="2">WasteWater1</strain>
    </source>
</reference>